<feature type="non-terminal residue" evidence="2">
    <location>
        <position position="1"/>
    </location>
</feature>
<feature type="region of interest" description="Disordered" evidence="1">
    <location>
        <begin position="80"/>
        <end position="113"/>
    </location>
</feature>
<dbReference type="AlphaFoldDB" id="A0A9W7L3A9"/>
<comment type="caution">
    <text evidence="2">The sequence shown here is derived from an EMBL/GenBank/DDBJ whole genome shotgun (WGS) entry which is preliminary data.</text>
</comment>
<feature type="compositionally biased region" description="Basic and acidic residues" evidence="1">
    <location>
        <begin position="80"/>
        <end position="98"/>
    </location>
</feature>
<dbReference type="EMBL" id="BRXZ01008363">
    <property type="protein sequence ID" value="GMI25254.1"/>
    <property type="molecule type" value="Genomic_DNA"/>
</dbReference>
<organism evidence="2 3">
    <name type="scientific">Triparma retinervis</name>
    <dbReference type="NCBI Taxonomy" id="2557542"/>
    <lineage>
        <taxon>Eukaryota</taxon>
        <taxon>Sar</taxon>
        <taxon>Stramenopiles</taxon>
        <taxon>Ochrophyta</taxon>
        <taxon>Bolidophyceae</taxon>
        <taxon>Parmales</taxon>
        <taxon>Triparmaceae</taxon>
        <taxon>Triparma</taxon>
    </lineage>
</organism>
<reference evidence="2" key="1">
    <citation type="submission" date="2022-07" db="EMBL/GenBank/DDBJ databases">
        <title>Genome analysis of Parmales, a sister group of diatoms, reveals the evolutionary specialization of diatoms from phago-mixotrophs to photoautotrophs.</title>
        <authorList>
            <person name="Ban H."/>
            <person name="Sato S."/>
            <person name="Yoshikawa S."/>
            <person name="Kazumasa Y."/>
            <person name="Nakamura Y."/>
            <person name="Ichinomiya M."/>
            <person name="Saitoh K."/>
            <person name="Sato N."/>
            <person name="Blanc-Mathieu R."/>
            <person name="Endo H."/>
            <person name="Kuwata A."/>
            <person name="Ogata H."/>
        </authorList>
    </citation>
    <scope>NUCLEOTIDE SEQUENCE</scope>
</reference>
<feature type="compositionally biased region" description="Polar residues" evidence="1">
    <location>
        <begin position="100"/>
        <end position="112"/>
    </location>
</feature>
<protein>
    <submittedName>
        <fullName evidence="2">Uncharacterized protein</fullName>
    </submittedName>
</protein>
<feature type="non-terminal residue" evidence="2">
    <location>
        <position position="183"/>
    </location>
</feature>
<gene>
    <name evidence="2" type="ORF">TrRE_jg3381</name>
</gene>
<sequence length="183" mass="20338">GTSTRDGPFAIPPFFSHNLRCIWSDPDDNSGDWVGVLKAPGKFGVKPCWYFFVSKEDAKLKGQGEPTFSIELWGEDFGQIREEGDERPRDKSQKDFRGYNDNSSFASSTDQGSIGGEEEYAKIKVGEKVEAIWQGDGGMYPAVIKGVYGNGDYYVSFNDGYEEVRVAPGNVRRVFARGSEVYA</sequence>
<name>A0A9W7L3A9_9STRA</name>
<evidence type="ECO:0000256" key="1">
    <source>
        <dbReference type="SAM" id="MobiDB-lite"/>
    </source>
</evidence>
<dbReference type="Proteomes" id="UP001165082">
    <property type="component" value="Unassembled WGS sequence"/>
</dbReference>
<dbReference type="OrthoDB" id="79171at2759"/>
<evidence type="ECO:0000313" key="3">
    <source>
        <dbReference type="Proteomes" id="UP001165082"/>
    </source>
</evidence>
<proteinExistence type="predicted"/>
<accession>A0A9W7L3A9</accession>
<dbReference type="CDD" id="cd04508">
    <property type="entry name" value="Tudor_SF"/>
    <property type="match status" value="1"/>
</dbReference>
<dbReference type="SUPFAM" id="SSF63748">
    <property type="entry name" value="Tudor/PWWP/MBT"/>
    <property type="match status" value="1"/>
</dbReference>
<keyword evidence="3" id="KW-1185">Reference proteome</keyword>
<dbReference type="Gene3D" id="2.30.30.140">
    <property type="match status" value="1"/>
</dbReference>
<evidence type="ECO:0000313" key="2">
    <source>
        <dbReference type="EMBL" id="GMI25254.1"/>
    </source>
</evidence>